<organism evidence="2 3">
    <name type="scientific">Pholiota conissans</name>
    <dbReference type="NCBI Taxonomy" id="109636"/>
    <lineage>
        <taxon>Eukaryota</taxon>
        <taxon>Fungi</taxon>
        <taxon>Dikarya</taxon>
        <taxon>Basidiomycota</taxon>
        <taxon>Agaricomycotina</taxon>
        <taxon>Agaricomycetes</taxon>
        <taxon>Agaricomycetidae</taxon>
        <taxon>Agaricales</taxon>
        <taxon>Agaricineae</taxon>
        <taxon>Strophariaceae</taxon>
        <taxon>Pholiota</taxon>
    </lineage>
</organism>
<dbReference type="AlphaFoldDB" id="A0A9P6D525"/>
<sequence>MSLLLFYKYGGSMRGLLDLILPLLITTQTDFSRPAAPQSNAQMSTLLPMDFYFRQLQQGLETYKNGRIQLERLYNFLAEQFVKDGTMTNMNTSERALWKECQNVLLYQPIDDTTSPSDHSIDQRAVVPLEPRSTHSHRSAQDEQNAMNVVDSTVIEDSDGDDSGQYLDEPTSDSNREQWKPNITPSSMLTKPLLWHPRVRVASAQRFSSTPPPSNDISSNGSSVSIPKAPLPNAQRKLPRRLCYSSAESGYDGDEDQCQRRDLSAKHRSNVGQHTRDSEHRHMNKHFTPFARSRPVSGVDCRDVVHATSAGLHPGQTSSSTISSTVAPASTRQSPPLSLPVDHDRPSLKRARNPAEDAGDSGDGEDRRPIIRIKIRRDATQVPRVTVTTYFKEARRDAVRSGSPEMRQSEVGA</sequence>
<feature type="region of interest" description="Disordered" evidence="1">
    <location>
        <begin position="128"/>
        <end position="191"/>
    </location>
</feature>
<feature type="region of interest" description="Disordered" evidence="1">
    <location>
        <begin position="310"/>
        <end position="375"/>
    </location>
</feature>
<gene>
    <name evidence="2" type="ORF">BDN70DRAFT_873479</name>
</gene>
<feature type="compositionally biased region" description="Low complexity" evidence="1">
    <location>
        <begin position="215"/>
        <end position="227"/>
    </location>
</feature>
<keyword evidence="3" id="KW-1185">Reference proteome</keyword>
<comment type="caution">
    <text evidence="2">The sequence shown here is derived from an EMBL/GenBank/DDBJ whole genome shotgun (WGS) entry which is preliminary data.</text>
</comment>
<proteinExistence type="predicted"/>
<accession>A0A9P6D525</accession>
<feature type="region of interest" description="Disordered" evidence="1">
    <location>
        <begin position="204"/>
        <end position="233"/>
    </location>
</feature>
<dbReference type="EMBL" id="MU155151">
    <property type="protein sequence ID" value="KAF9483640.1"/>
    <property type="molecule type" value="Genomic_DNA"/>
</dbReference>
<protein>
    <submittedName>
        <fullName evidence="2">Uncharacterized protein</fullName>
    </submittedName>
</protein>
<feature type="compositionally biased region" description="Polar residues" evidence="1">
    <location>
        <begin position="315"/>
        <end position="336"/>
    </location>
</feature>
<evidence type="ECO:0000313" key="3">
    <source>
        <dbReference type="Proteomes" id="UP000807469"/>
    </source>
</evidence>
<name>A0A9P6D525_9AGAR</name>
<evidence type="ECO:0000256" key="1">
    <source>
        <dbReference type="SAM" id="MobiDB-lite"/>
    </source>
</evidence>
<dbReference type="Proteomes" id="UP000807469">
    <property type="component" value="Unassembled WGS sequence"/>
</dbReference>
<feature type="region of interest" description="Disordered" evidence="1">
    <location>
        <begin position="247"/>
        <end position="281"/>
    </location>
</feature>
<reference evidence="2" key="1">
    <citation type="submission" date="2020-11" db="EMBL/GenBank/DDBJ databases">
        <authorList>
            <consortium name="DOE Joint Genome Institute"/>
            <person name="Ahrendt S."/>
            <person name="Riley R."/>
            <person name="Andreopoulos W."/>
            <person name="Labutti K."/>
            <person name="Pangilinan J."/>
            <person name="Ruiz-Duenas F.J."/>
            <person name="Barrasa J.M."/>
            <person name="Sanchez-Garcia M."/>
            <person name="Camarero S."/>
            <person name="Miyauchi S."/>
            <person name="Serrano A."/>
            <person name="Linde D."/>
            <person name="Babiker R."/>
            <person name="Drula E."/>
            <person name="Ayuso-Fernandez I."/>
            <person name="Pacheco R."/>
            <person name="Padilla G."/>
            <person name="Ferreira P."/>
            <person name="Barriuso J."/>
            <person name="Kellner H."/>
            <person name="Castanera R."/>
            <person name="Alfaro M."/>
            <person name="Ramirez L."/>
            <person name="Pisabarro A.G."/>
            <person name="Kuo A."/>
            <person name="Tritt A."/>
            <person name="Lipzen A."/>
            <person name="He G."/>
            <person name="Yan M."/>
            <person name="Ng V."/>
            <person name="Cullen D."/>
            <person name="Martin F."/>
            <person name="Rosso M.-N."/>
            <person name="Henrissat B."/>
            <person name="Hibbett D."/>
            <person name="Martinez A.T."/>
            <person name="Grigoriev I.V."/>
        </authorList>
    </citation>
    <scope>NUCLEOTIDE SEQUENCE</scope>
    <source>
        <strain evidence="2">CIRM-BRFM 674</strain>
    </source>
</reference>
<evidence type="ECO:0000313" key="2">
    <source>
        <dbReference type="EMBL" id="KAF9483640.1"/>
    </source>
</evidence>
<feature type="compositionally biased region" description="Polar residues" evidence="1">
    <location>
        <begin position="142"/>
        <end position="151"/>
    </location>
</feature>